<protein>
    <submittedName>
        <fullName evidence="2">Uncharacterized protein</fullName>
    </submittedName>
</protein>
<gene>
    <name evidence="2" type="ORF">LPJ61_001568</name>
</gene>
<dbReference type="EMBL" id="JANBOI010000141">
    <property type="protein sequence ID" value="KAJ1733421.1"/>
    <property type="molecule type" value="Genomic_DNA"/>
</dbReference>
<accession>A0A9W7YE31</accession>
<evidence type="ECO:0000256" key="1">
    <source>
        <dbReference type="SAM" id="MobiDB-lite"/>
    </source>
</evidence>
<feature type="compositionally biased region" description="Basic and acidic residues" evidence="1">
    <location>
        <begin position="31"/>
        <end position="42"/>
    </location>
</feature>
<comment type="caution">
    <text evidence="2">The sequence shown here is derived from an EMBL/GenBank/DDBJ whole genome shotgun (WGS) entry which is preliminary data.</text>
</comment>
<name>A0A9W7YE31_9FUNG</name>
<evidence type="ECO:0000313" key="3">
    <source>
        <dbReference type="Proteomes" id="UP001143981"/>
    </source>
</evidence>
<dbReference type="Proteomes" id="UP001143981">
    <property type="component" value="Unassembled WGS sequence"/>
</dbReference>
<dbReference type="AlphaFoldDB" id="A0A9W7YE31"/>
<feature type="region of interest" description="Disordered" evidence="1">
    <location>
        <begin position="22"/>
        <end position="42"/>
    </location>
</feature>
<organism evidence="2 3">
    <name type="scientific">Coemansia biformis</name>
    <dbReference type="NCBI Taxonomy" id="1286918"/>
    <lineage>
        <taxon>Eukaryota</taxon>
        <taxon>Fungi</taxon>
        <taxon>Fungi incertae sedis</taxon>
        <taxon>Zoopagomycota</taxon>
        <taxon>Kickxellomycotina</taxon>
        <taxon>Kickxellomycetes</taxon>
        <taxon>Kickxellales</taxon>
        <taxon>Kickxellaceae</taxon>
        <taxon>Coemansia</taxon>
    </lineage>
</organism>
<evidence type="ECO:0000313" key="2">
    <source>
        <dbReference type="EMBL" id="KAJ1733421.1"/>
    </source>
</evidence>
<reference evidence="2" key="1">
    <citation type="submission" date="2022-07" db="EMBL/GenBank/DDBJ databases">
        <title>Phylogenomic reconstructions and comparative analyses of Kickxellomycotina fungi.</title>
        <authorList>
            <person name="Reynolds N.K."/>
            <person name="Stajich J.E."/>
            <person name="Barry K."/>
            <person name="Grigoriev I.V."/>
            <person name="Crous P."/>
            <person name="Smith M.E."/>
        </authorList>
    </citation>
    <scope>NUCLEOTIDE SEQUENCE</scope>
    <source>
        <strain evidence="2">BCRC 34381</strain>
    </source>
</reference>
<proteinExistence type="predicted"/>
<keyword evidence="3" id="KW-1185">Reference proteome</keyword>
<dbReference type="OrthoDB" id="5579328at2759"/>
<sequence>MLTRTAPRIPSTLRRAIDVADFPADGDFESGPEHRSEGSRHTELAAATQRAVDDVHCQPARALSAGRPASDVGCQSYQLAIEGYALRPRPHSTSGMHGGSYRLSIVTANQEYKEFSHKTKADVVVQPSKLRGWLLRCAGQLKVGSA</sequence>